<dbReference type="Gene3D" id="3.30.2460.20">
    <property type="match status" value="1"/>
</dbReference>
<dbReference type="STRING" id="7070.D6WK69"/>
<dbReference type="Proteomes" id="UP000007266">
    <property type="component" value="Linkage group 5"/>
</dbReference>
<dbReference type="PANTHER" id="PTHR12027">
    <property type="entry name" value="WNT RELATED"/>
    <property type="match status" value="1"/>
</dbReference>
<keyword evidence="12" id="KW-1185">Reference proteome</keyword>
<dbReference type="EMBL" id="KQ971342">
    <property type="protein sequence ID" value="EFA04661.2"/>
    <property type="molecule type" value="Genomic_DNA"/>
</dbReference>
<evidence type="ECO:0000256" key="7">
    <source>
        <dbReference type="ARBA" id="ARBA00023157"/>
    </source>
</evidence>
<keyword evidence="3 9" id="KW-0217">Developmental protein</keyword>
<evidence type="ECO:0000256" key="8">
    <source>
        <dbReference type="ARBA" id="ARBA00023288"/>
    </source>
</evidence>
<comment type="similarity">
    <text evidence="2 9">Belongs to the Wnt family.</text>
</comment>
<evidence type="ECO:0000256" key="3">
    <source>
        <dbReference type="ARBA" id="ARBA00022473"/>
    </source>
</evidence>
<dbReference type="GO" id="GO:0060070">
    <property type="term" value="P:canonical Wnt signaling pathway"/>
    <property type="evidence" value="ECO:0000318"/>
    <property type="project" value="GO_Central"/>
</dbReference>
<dbReference type="HOGENOM" id="CLU_033039_1_3_1"/>
<evidence type="ECO:0000256" key="6">
    <source>
        <dbReference type="ARBA" id="ARBA00022687"/>
    </source>
</evidence>
<gene>
    <name evidence="11" type="primary">AUGUSTUS-3.0.2_14086</name>
    <name evidence="11" type="ORF">TcasGA2_TC014086</name>
</gene>
<dbReference type="OMA" id="HEMDNCE"/>
<feature type="signal peptide" evidence="10">
    <location>
        <begin position="1"/>
        <end position="21"/>
    </location>
</feature>
<reference evidence="11 12" key="1">
    <citation type="journal article" date="2008" name="Nature">
        <title>The genome of the model beetle and pest Tribolium castaneum.</title>
        <authorList>
            <consortium name="Tribolium Genome Sequencing Consortium"/>
            <person name="Richards S."/>
            <person name="Gibbs R.A."/>
            <person name="Weinstock G.M."/>
            <person name="Brown S.J."/>
            <person name="Denell R."/>
            <person name="Beeman R.W."/>
            <person name="Gibbs R."/>
            <person name="Beeman R.W."/>
            <person name="Brown S.J."/>
            <person name="Bucher G."/>
            <person name="Friedrich M."/>
            <person name="Grimmelikhuijzen C.J."/>
            <person name="Klingler M."/>
            <person name="Lorenzen M."/>
            <person name="Richards S."/>
            <person name="Roth S."/>
            <person name="Schroder R."/>
            <person name="Tautz D."/>
            <person name="Zdobnov E.M."/>
            <person name="Muzny D."/>
            <person name="Gibbs R.A."/>
            <person name="Weinstock G.M."/>
            <person name="Attaway T."/>
            <person name="Bell S."/>
            <person name="Buhay C.J."/>
            <person name="Chandrabose M.N."/>
            <person name="Chavez D."/>
            <person name="Clerk-Blankenburg K.P."/>
            <person name="Cree A."/>
            <person name="Dao M."/>
            <person name="Davis C."/>
            <person name="Chacko J."/>
            <person name="Dinh H."/>
            <person name="Dugan-Rocha S."/>
            <person name="Fowler G."/>
            <person name="Garner T.T."/>
            <person name="Garnes J."/>
            <person name="Gnirke A."/>
            <person name="Hawes A."/>
            <person name="Hernandez J."/>
            <person name="Hines S."/>
            <person name="Holder M."/>
            <person name="Hume J."/>
            <person name="Jhangiani S.N."/>
            <person name="Joshi V."/>
            <person name="Khan Z.M."/>
            <person name="Jackson L."/>
            <person name="Kovar C."/>
            <person name="Kowis A."/>
            <person name="Lee S."/>
            <person name="Lewis L.R."/>
            <person name="Margolis J."/>
            <person name="Morgan M."/>
            <person name="Nazareth L.V."/>
            <person name="Nguyen N."/>
            <person name="Okwuonu G."/>
            <person name="Parker D."/>
            <person name="Richards S."/>
            <person name="Ruiz S.J."/>
            <person name="Santibanez J."/>
            <person name="Savard J."/>
            <person name="Scherer S.E."/>
            <person name="Schneider B."/>
            <person name="Sodergren E."/>
            <person name="Tautz D."/>
            <person name="Vattahil S."/>
            <person name="Villasana D."/>
            <person name="White C.S."/>
            <person name="Wright R."/>
            <person name="Park Y."/>
            <person name="Beeman R.W."/>
            <person name="Lord J."/>
            <person name="Oppert B."/>
            <person name="Lorenzen M."/>
            <person name="Brown S."/>
            <person name="Wang L."/>
            <person name="Savard J."/>
            <person name="Tautz D."/>
            <person name="Richards S."/>
            <person name="Weinstock G."/>
            <person name="Gibbs R.A."/>
            <person name="Liu Y."/>
            <person name="Worley K."/>
            <person name="Weinstock G."/>
            <person name="Elsik C.G."/>
            <person name="Reese J.T."/>
            <person name="Elhaik E."/>
            <person name="Landan G."/>
            <person name="Graur D."/>
            <person name="Arensburger P."/>
            <person name="Atkinson P."/>
            <person name="Beeman R.W."/>
            <person name="Beidler J."/>
            <person name="Brown S.J."/>
            <person name="Demuth J.P."/>
            <person name="Drury D.W."/>
            <person name="Du Y.Z."/>
            <person name="Fujiwara H."/>
            <person name="Lorenzen M."/>
            <person name="Maselli V."/>
            <person name="Osanai M."/>
            <person name="Park Y."/>
            <person name="Robertson H.M."/>
            <person name="Tu Z."/>
            <person name="Wang J.J."/>
            <person name="Wang S."/>
            <person name="Richards S."/>
            <person name="Song H."/>
            <person name="Zhang L."/>
            <person name="Sodergren E."/>
            <person name="Werner D."/>
            <person name="Stanke M."/>
            <person name="Morgenstern B."/>
            <person name="Solovyev V."/>
            <person name="Kosarev P."/>
            <person name="Brown G."/>
            <person name="Chen H.C."/>
            <person name="Ermolaeva O."/>
            <person name="Hlavina W."/>
            <person name="Kapustin Y."/>
            <person name="Kiryutin B."/>
            <person name="Kitts P."/>
            <person name="Maglott D."/>
            <person name="Pruitt K."/>
            <person name="Sapojnikov V."/>
            <person name="Souvorov A."/>
            <person name="Mackey A.J."/>
            <person name="Waterhouse R.M."/>
            <person name="Wyder S."/>
            <person name="Zdobnov E.M."/>
            <person name="Zdobnov E.M."/>
            <person name="Wyder S."/>
            <person name="Kriventseva E.V."/>
            <person name="Kadowaki T."/>
            <person name="Bork P."/>
            <person name="Aranda M."/>
            <person name="Bao R."/>
            <person name="Beermann A."/>
            <person name="Berns N."/>
            <person name="Bolognesi R."/>
            <person name="Bonneton F."/>
            <person name="Bopp D."/>
            <person name="Brown S.J."/>
            <person name="Bucher G."/>
            <person name="Butts T."/>
            <person name="Chaumot A."/>
            <person name="Denell R.E."/>
            <person name="Ferrier D.E."/>
            <person name="Friedrich M."/>
            <person name="Gordon C.M."/>
            <person name="Jindra M."/>
            <person name="Klingler M."/>
            <person name="Lan Q."/>
            <person name="Lattorff H.M."/>
            <person name="Laudet V."/>
            <person name="von Levetsow C."/>
            <person name="Liu Z."/>
            <person name="Lutz R."/>
            <person name="Lynch J.A."/>
            <person name="da Fonseca R.N."/>
            <person name="Posnien N."/>
            <person name="Reuter R."/>
            <person name="Roth S."/>
            <person name="Savard J."/>
            <person name="Schinko J.B."/>
            <person name="Schmitt C."/>
            <person name="Schoppmeier M."/>
            <person name="Schroder R."/>
            <person name="Shippy T.D."/>
            <person name="Simonnet F."/>
            <person name="Marques-Souza H."/>
            <person name="Tautz D."/>
            <person name="Tomoyasu Y."/>
            <person name="Trauner J."/>
            <person name="Van der Zee M."/>
            <person name="Vervoort M."/>
            <person name="Wittkopp N."/>
            <person name="Wimmer E.A."/>
            <person name="Yang X."/>
            <person name="Jones A.K."/>
            <person name="Sattelle D.B."/>
            <person name="Ebert P.R."/>
            <person name="Nelson D."/>
            <person name="Scott J.G."/>
            <person name="Beeman R.W."/>
            <person name="Muthukrishnan S."/>
            <person name="Kramer K.J."/>
            <person name="Arakane Y."/>
            <person name="Beeman R.W."/>
            <person name="Zhu Q."/>
            <person name="Hogenkamp D."/>
            <person name="Dixit R."/>
            <person name="Oppert B."/>
            <person name="Jiang H."/>
            <person name="Zou Z."/>
            <person name="Marshall J."/>
            <person name="Elpidina E."/>
            <person name="Vinokurov K."/>
            <person name="Oppert C."/>
            <person name="Zou Z."/>
            <person name="Evans J."/>
            <person name="Lu Z."/>
            <person name="Zhao P."/>
            <person name="Sumathipala N."/>
            <person name="Altincicek B."/>
            <person name="Vilcinskas A."/>
            <person name="Williams M."/>
            <person name="Hultmark D."/>
            <person name="Hetru C."/>
            <person name="Jiang H."/>
            <person name="Grimmelikhuijzen C.J."/>
            <person name="Hauser F."/>
            <person name="Cazzamali G."/>
            <person name="Williamson M."/>
            <person name="Park Y."/>
            <person name="Li B."/>
            <person name="Tanaka Y."/>
            <person name="Predel R."/>
            <person name="Neupert S."/>
            <person name="Schachtner J."/>
            <person name="Verleyen P."/>
            <person name="Raible F."/>
            <person name="Bork P."/>
            <person name="Friedrich M."/>
            <person name="Walden K.K."/>
            <person name="Robertson H.M."/>
            <person name="Angeli S."/>
            <person name="Foret S."/>
            <person name="Bucher G."/>
            <person name="Schuetz S."/>
            <person name="Maleszka R."/>
            <person name="Wimmer E.A."/>
            <person name="Beeman R.W."/>
            <person name="Lorenzen M."/>
            <person name="Tomoyasu Y."/>
            <person name="Miller S.C."/>
            <person name="Grossmann D."/>
            <person name="Bucher G."/>
        </authorList>
    </citation>
    <scope>NUCLEOTIDE SEQUENCE [LARGE SCALE GENOMIC DNA]</scope>
    <source>
        <strain evidence="11 12">Georgia GA2</strain>
    </source>
</reference>
<keyword evidence="10" id="KW-0732">Signal</keyword>
<proteinExistence type="inferred from homology"/>
<evidence type="ECO:0000256" key="5">
    <source>
        <dbReference type="ARBA" id="ARBA00022530"/>
    </source>
</evidence>
<dbReference type="InterPro" id="IPR018161">
    <property type="entry name" value="Wnt_CS"/>
</dbReference>
<evidence type="ECO:0000256" key="10">
    <source>
        <dbReference type="SAM" id="SignalP"/>
    </source>
</evidence>
<dbReference type="OrthoDB" id="5945655at2759"/>
<dbReference type="Pfam" id="PF00110">
    <property type="entry name" value="wnt"/>
    <property type="match status" value="1"/>
</dbReference>
<keyword evidence="4" id="KW-0964">Secreted</keyword>
<evidence type="ECO:0000256" key="9">
    <source>
        <dbReference type="RuleBase" id="RU003500"/>
    </source>
</evidence>
<keyword evidence="5" id="KW-0272">Extracellular matrix</keyword>
<dbReference type="AlphaFoldDB" id="D6WK69"/>
<evidence type="ECO:0000256" key="4">
    <source>
        <dbReference type="ARBA" id="ARBA00022525"/>
    </source>
</evidence>
<dbReference type="InParanoid" id="D6WK69"/>
<dbReference type="CDD" id="cd19342">
    <property type="entry name" value="Wnt_Wnt10"/>
    <property type="match status" value="1"/>
</dbReference>
<comment type="subcellular location">
    <subcellularLocation>
        <location evidence="1 9">Secreted</location>
        <location evidence="1 9">Extracellular space</location>
        <location evidence="1 9">Extracellular matrix</location>
    </subcellularLocation>
</comment>
<protein>
    <recommendedName>
        <fullName evidence="9">Protein Wnt</fullName>
    </recommendedName>
</protein>
<dbReference type="PANTHER" id="PTHR12027:SF98">
    <property type="entry name" value="PROTEIN WNT"/>
    <property type="match status" value="1"/>
</dbReference>
<feature type="chain" id="PRO_5007310720" description="Protein Wnt" evidence="10">
    <location>
        <begin position="22"/>
        <end position="375"/>
    </location>
</feature>
<sequence length="375" mass="42831">MSKSLPVVLALFVSGLLSSSAHENSLPHHRSVIRANLYSGNTVCRTTPGFSRLQLELCYRYPEEMLAALQGIRQAVKECHYQFFNYRWNCSSLSTKTKNPYTSGIFRKGFRETAFAYAISSAGIAISVAKSCSRGVLTNCGCEMHQHRHNNTKGAWKWAGCSHNLHYGSKFSKMFFESKEVNDDIHSQVSLHNSKIGRMVPKTVFANMQIKCKCHGLSGSCELKTCWKQVPNFHYVGKSLKEKFESAIQVDQANYFTNRNFKIINYKKKLKQRIKSRQWTPHKKKHKRGLKNNLLFYEKSPHFCDAAPPLDVWGTSGRLCSLNATDQSSCSSLCCGRGYNLVKQRRTVSCFCVFRWCCTVECRDCIEEKWISICK</sequence>
<organism evidence="11 12">
    <name type="scientific">Tribolium castaneum</name>
    <name type="common">Red flour beetle</name>
    <dbReference type="NCBI Taxonomy" id="7070"/>
    <lineage>
        <taxon>Eukaryota</taxon>
        <taxon>Metazoa</taxon>
        <taxon>Ecdysozoa</taxon>
        <taxon>Arthropoda</taxon>
        <taxon>Hexapoda</taxon>
        <taxon>Insecta</taxon>
        <taxon>Pterygota</taxon>
        <taxon>Neoptera</taxon>
        <taxon>Endopterygota</taxon>
        <taxon>Coleoptera</taxon>
        <taxon>Polyphaga</taxon>
        <taxon>Cucujiformia</taxon>
        <taxon>Tenebrionidae</taxon>
        <taxon>Tenebrionidae incertae sedis</taxon>
        <taxon>Tribolium</taxon>
    </lineage>
</organism>
<keyword evidence="7" id="KW-1015">Disulfide bond</keyword>
<dbReference type="GO" id="GO:0005125">
    <property type="term" value="F:cytokine activity"/>
    <property type="evidence" value="ECO:0000318"/>
    <property type="project" value="GO_Central"/>
</dbReference>
<comment type="function">
    <text evidence="9">Ligand for members of the frizzled family of seven transmembrane receptors.</text>
</comment>
<dbReference type="PROSITE" id="PS00246">
    <property type="entry name" value="WNT1"/>
    <property type="match status" value="1"/>
</dbReference>
<dbReference type="FunCoup" id="D6WK69">
    <property type="interactions" value="123"/>
</dbReference>
<dbReference type="SMART" id="SM00097">
    <property type="entry name" value="WNT1"/>
    <property type="match status" value="1"/>
</dbReference>
<evidence type="ECO:0000256" key="2">
    <source>
        <dbReference type="ARBA" id="ARBA00005683"/>
    </source>
</evidence>
<dbReference type="GO" id="GO:0045165">
    <property type="term" value="P:cell fate commitment"/>
    <property type="evidence" value="ECO:0000318"/>
    <property type="project" value="GO_Central"/>
</dbReference>
<evidence type="ECO:0000313" key="11">
    <source>
        <dbReference type="EMBL" id="EFA04661.2"/>
    </source>
</evidence>
<dbReference type="InterPro" id="IPR005817">
    <property type="entry name" value="Wnt"/>
</dbReference>
<dbReference type="eggNOG" id="KOG3913">
    <property type="taxonomic scope" value="Eukaryota"/>
</dbReference>
<evidence type="ECO:0000313" key="12">
    <source>
        <dbReference type="Proteomes" id="UP000007266"/>
    </source>
</evidence>
<dbReference type="GO" id="GO:0030182">
    <property type="term" value="P:neuron differentiation"/>
    <property type="evidence" value="ECO:0000318"/>
    <property type="project" value="GO_Central"/>
</dbReference>
<reference evidence="11 12" key="2">
    <citation type="journal article" date="2010" name="Nucleic Acids Res.">
        <title>BeetleBase in 2010: revisions to provide comprehensive genomic information for Tribolium castaneum.</title>
        <authorList>
            <person name="Kim H.S."/>
            <person name="Murphy T."/>
            <person name="Xia J."/>
            <person name="Caragea D."/>
            <person name="Park Y."/>
            <person name="Beeman R.W."/>
            <person name="Lorenzen M.D."/>
            <person name="Butcher S."/>
            <person name="Manak J.R."/>
            <person name="Brown S.J."/>
        </authorList>
    </citation>
    <scope>GENOME REANNOTATION</scope>
    <source>
        <strain evidence="11 12">Georgia GA2</strain>
    </source>
</reference>
<dbReference type="PRINTS" id="PR01349">
    <property type="entry name" value="WNTPROTEIN"/>
</dbReference>
<dbReference type="GO" id="GO:0005109">
    <property type="term" value="F:frizzled binding"/>
    <property type="evidence" value="ECO:0000318"/>
    <property type="project" value="GO_Central"/>
</dbReference>
<dbReference type="GO" id="GO:0005615">
    <property type="term" value="C:extracellular space"/>
    <property type="evidence" value="ECO:0000318"/>
    <property type="project" value="GO_Central"/>
</dbReference>
<keyword evidence="8" id="KW-0449">Lipoprotein</keyword>
<name>D6WK69_TRICA</name>
<evidence type="ECO:0000256" key="1">
    <source>
        <dbReference type="ARBA" id="ARBA00004498"/>
    </source>
</evidence>
<keyword evidence="6 9" id="KW-0879">Wnt signaling pathway</keyword>
<dbReference type="KEGG" id="tca:656598"/>
<dbReference type="InterPro" id="IPR043158">
    <property type="entry name" value="Wnt_C"/>
</dbReference>
<accession>D6WK69</accession>